<evidence type="ECO:0000313" key="3">
    <source>
        <dbReference type="EMBL" id="AWB48702.1"/>
    </source>
</evidence>
<dbReference type="InterPro" id="IPR024930">
    <property type="entry name" value="Skp_dom_sf"/>
</dbReference>
<feature type="region of interest" description="Disordered" evidence="1">
    <location>
        <begin position="178"/>
        <end position="198"/>
    </location>
</feature>
<feature type="chain" id="PRO_5015745876" evidence="2">
    <location>
        <begin position="23"/>
        <end position="198"/>
    </location>
</feature>
<keyword evidence="2" id="KW-0732">Signal</keyword>
<dbReference type="Pfam" id="PF03938">
    <property type="entry name" value="OmpH"/>
    <property type="match status" value="1"/>
</dbReference>
<dbReference type="OrthoDB" id="7868372at2"/>
<reference evidence="3 4" key="1">
    <citation type="submission" date="2018-04" db="EMBL/GenBank/DDBJ databases">
        <title>Genome sequencing of Gemmobacter.</title>
        <authorList>
            <person name="Yi H."/>
            <person name="Baek M.-G."/>
        </authorList>
    </citation>
    <scope>NUCLEOTIDE SEQUENCE [LARGE SCALE GENOMIC DNA]</scope>
    <source>
        <strain evidence="3 4">HYN0069</strain>
    </source>
</reference>
<accession>A0A2S0ULM2</accession>
<dbReference type="InterPro" id="IPR005632">
    <property type="entry name" value="Chaperone_Skp"/>
</dbReference>
<dbReference type="GO" id="GO:0051082">
    <property type="term" value="F:unfolded protein binding"/>
    <property type="evidence" value="ECO:0007669"/>
    <property type="project" value="InterPro"/>
</dbReference>
<feature type="compositionally biased region" description="Pro residues" evidence="1">
    <location>
        <begin position="187"/>
        <end position="198"/>
    </location>
</feature>
<dbReference type="KEGG" id="geh:HYN69_09430"/>
<proteinExistence type="predicted"/>
<dbReference type="SUPFAM" id="SSF111384">
    <property type="entry name" value="OmpH-like"/>
    <property type="match status" value="1"/>
</dbReference>
<evidence type="ECO:0000256" key="2">
    <source>
        <dbReference type="SAM" id="SignalP"/>
    </source>
</evidence>
<keyword evidence="4" id="KW-1185">Reference proteome</keyword>
<feature type="signal peptide" evidence="2">
    <location>
        <begin position="1"/>
        <end position="22"/>
    </location>
</feature>
<organism evidence="3 4">
    <name type="scientific">Paragemmobacter aquarius</name>
    <dbReference type="NCBI Taxonomy" id="2169400"/>
    <lineage>
        <taxon>Bacteria</taxon>
        <taxon>Pseudomonadati</taxon>
        <taxon>Pseudomonadota</taxon>
        <taxon>Alphaproteobacteria</taxon>
        <taxon>Rhodobacterales</taxon>
        <taxon>Paracoccaceae</taxon>
        <taxon>Paragemmobacter</taxon>
    </lineage>
</organism>
<sequence>MRGAALRLAALLIAATTLGAGAQDAPPAPLTKIPSPILTLDRDRLFAETLFGKAVDARFKADSDALIAENLRLEKALEAEERDLTDRRATLPADRFQILARDFDTKAEGIRSAQEAKSRTIAAKREAEQQRFLEAAIPVLGDLMRDSGAVAIFDKNSIILSLRGIDVTDTAIARIDTVLGTGDGPPTTAPSPEPKPKP</sequence>
<dbReference type="AlphaFoldDB" id="A0A2S0ULM2"/>
<dbReference type="Gene3D" id="3.30.910.20">
    <property type="entry name" value="Skp domain"/>
    <property type="match status" value="1"/>
</dbReference>
<name>A0A2S0ULM2_9RHOB</name>
<dbReference type="SMART" id="SM00935">
    <property type="entry name" value="OmpH"/>
    <property type="match status" value="1"/>
</dbReference>
<evidence type="ECO:0000256" key="1">
    <source>
        <dbReference type="SAM" id="MobiDB-lite"/>
    </source>
</evidence>
<evidence type="ECO:0000313" key="4">
    <source>
        <dbReference type="Proteomes" id="UP000244496"/>
    </source>
</evidence>
<gene>
    <name evidence="3" type="ORF">HYN69_09430</name>
</gene>
<dbReference type="RefSeq" id="WP_108435521.1">
    <property type="nucleotide sequence ID" value="NZ_CP028918.1"/>
</dbReference>
<dbReference type="Proteomes" id="UP000244496">
    <property type="component" value="Chromosome"/>
</dbReference>
<protein>
    <submittedName>
        <fullName evidence="3">Outer membrane chaperone Skp</fullName>
    </submittedName>
</protein>
<dbReference type="EMBL" id="CP028918">
    <property type="protein sequence ID" value="AWB48702.1"/>
    <property type="molecule type" value="Genomic_DNA"/>
</dbReference>